<dbReference type="Gene3D" id="3.50.50.60">
    <property type="entry name" value="FAD/NAD(P)-binding domain"/>
    <property type="match status" value="1"/>
</dbReference>
<dbReference type="EMBL" id="BMPT01000007">
    <property type="protein sequence ID" value="GGM24719.1"/>
    <property type="molecule type" value="Genomic_DNA"/>
</dbReference>
<sequence length="460" mass="48152">MSETPAAPEPAPLRADVVVVGAGLTGVVTAHLLADDGADVVVLDAATDPGASTTARSTGKLSLLQGTRLAELSRRGDEALRDYVAAGQAGFGWLRSALADVGVPVEDRDDLAVATDPGDTGVLDDVLAAGLRAGLAVHWEDRPPYPAPHHGAVRLPGQGQVDPHRALAALRARLRSRGVTVHDGVRVRQVRRLASGVALRTTRGTVLADRVVLATHVPPGRVGGLFLRMHPGRSLVTTWDVARPEDLPPGFGSTMSLTAGSPTRSLRTAGNLLMVGGEGFTTGREKDPAERVAALERWTREHLPVGAARHAWAVQDWSTDTGLPFVGPAYPGDERVLVATGYAKWGLTTGAAAGLALAGRLLGEAPTWAATLEPWARPPRPTTSQASTVAEQTAGWACATTRPTGQRAGARRVSRVCPHLGAVVRWNEQEQSWDCPAHGSRFAADGAVLDGPATEPLAPR</sequence>
<dbReference type="Pfam" id="PF00355">
    <property type="entry name" value="Rieske"/>
    <property type="match status" value="1"/>
</dbReference>
<comment type="caution">
    <text evidence="6">The sequence shown here is derived from an EMBL/GenBank/DDBJ whole genome shotgun (WGS) entry which is preliminary data.</text>
</comment>
<gene>
    <name evidence="6" type="ORF">GCM10010102_20470</name>
</gene>
<feature type="domain" description="Rieske" evidence="5">
    <location>
        <begin position="413"/>
        <end position="460"/>
    </location>
</feature>
<name>A0A8H9GH13_9MICO</name>
<organism evidence="6 7">
    <name type="scientific">Promicromonospora citrea</name>
    <dbReference type="NCBI Taxonomy" id="43677"/>
    <lineage>
        <taxon>Bacteria</taxon>
        <taxon>Bacillati</taxon>
        <taxon>Actinomycetota</taxon>
        <taxon>Actinomycetes</taxon>
        <taxon>Micrococcales</taxon>
        <taxon>Promicromonosporaceae</taxon>
        <taxon>Promicromonospora</taxon>
    </lineage>
</organism>
<keyword evidence="1" id="KW-0001">2Fe-2S</keyword>
<dbReference type="SUPFAM" id="SSF50022">
    <property type="entry name" value="ISP domain"/>
    <property type="match status" value="1"/>
</dbReference>
<dbReference type="GO" id="GO:0046872">
    <property type="term" value="F:metal ion binding"/>
    <property type="evidence" value="ECO:0007669"/>
    <property type="project" value="UniProtKB-KW"/>
</dbReference>
<dbReference type="AlphaFoldDB" id="A0A8H9GH13"/>
<evidence type="ECO:0000256" key="2">
    <source>
        <dbReference type="ARBA" id="ARBA00022723"/>
    </source>
</evidence>
<protein>
    <submittedName>
        <fullName evidence="6">Putative iron-sulfur binding oxidoreductase</fullName>
    </submittedName>
</protein>
<evidence type="ECO:0000256" key="3">
    <source>
        <dbReference type="ARBA" id="ARBA00023004"/>
    </source>
</evidence>
<dbReference type="Gene3D" id="2.102.10.10">
    <property type="entry name" value="Rieske [2Fe-2S] iron-sulphur domain"/>
    <property type="match status" value="1"/>
</dbReference>
<dbReference type="PROSITE" id="PS51296">
    <property type="entry name" value="RIESKE"/>
    <property type="match status" value="1"/>
</dbReference>
<evidence type="ECO:0000256" key="1">
    <source>
        <dbReference type="ARBA" id="ARBA00022714"/>
    </source>
</evidence>
<keyword evidence="2" id="KW-0479">Metal-binding</keyword>
<evidence type="ECO:0000313" key="7">
    <source>
        <dbReference type="Proteomes" id="UP000655589"/>
    </source>
</evidence>
<dbReference type="Pfam" id="PF01266">
    <property type="entry name" value="DAO"/>
    <property type="match status" value="1"/>
</dbReference>
<dbReference type="GO" id="GO:0051537">
    <property type="term" value="F:2 iron, 2 sulfur cluster binding"/>
    <property type="evidence" value="ECO:0007669"/>
    <property type="project" value="UniProtKB-KW"/>
</dbReference>
<dbReference type="PANTHER" id="PTHR13847">
    <property type="entry name" value="SARCOSINE DEHYDROGENASE-RELATED"/>
    <property type="match status" value="1"/>
</dbReference>
<accession>A0A8H9GH13</accession>
<evidence type="ECO:0000259" key="5">
    <source>
        <dbReference type="PROSITE" id="PS51296"/>
    </source>
</evidence>
<dbReference type="PANTHER" id="PTHR13847:SF274">
    <property type="entry name" value="RIESKE 2FE-2S IRON-SULFUR PROTEIN YHFW-RELATED"/>
    <property type="match status" value="1"/>
</dbReference>
<keyword evidence="3" id="KW-0408">Iron</keyword>
<dbReference type="GO" id="GO:0016705">
    <property type="term" value="F:oxidoreductase activity, acting on paired donors, with incorporation or reduction of molecular oxygen"/>
    <property type="evidence" value="ECO:0007669"/>
    <property type="project" value="UniProtKB-ARBA"/>
</dbReference>
<reference evidence="6" key="1">
    <citation type="journal article" date="2014" name="Int. J. Syst. Evol. Microbiol.">
        <title>Complete genome sequence of Corynebacterium casei LMG S-19264T (=DSM 44701T), isolated from a smear-ripened cheese.</title>
        <authorList>
            <consortium name="US DOE Joint Genome Institute (JGI-PGF)"/>
            <person name="Walter F."/>
            <person name="Albersmeier A."/>
            <person name="Kalinowski J."/>
            <person name="Ruckert C."/>
        </authorList>
    </citation>
    <scope>NUCLEOTIDE SEQUENCE</scope>
    <source>
        <strain evidence="6">JCM 3051</strain>
    </source>
</reference>
<dbReference type="GO" id="GO:0005737">
    <property type="term" value="C:cytoplasm"/>
    <property type="evidence" value="ECO:0007669"/>
    <property type="project" value="TreeGrafter"/>
</dbReference>
<dbReference type="SUPFAM" id="SSF51905">
    <property type="entry name" value="FAD/NAD(P)-binding domain"/>
    <property type="match status" value="1"/>
</dbReference>
<dbReference type="InterPro" id="IPR036922">
    <property type="entry name" value="Rieske_2Fe-2S_sf"/>
</dbReference>
<evidence type="ECO:0000256" key="4">
    <source>
        <dbReference type="ARBA" id="ARBA00023014"/>
    </source>
</evidence>
<dbReference type="InterPro" id="IPR036188">
    <property type="entry name" value="FAD/NAD-bd_sf"/>
</dbReference>
<dbReference type="InterPro" id="IPR017941">
    <property type="entry name" value="Rieske_2Fe-2S"/>
</dbReference>
<dbReference type="RefSeq" id="WP_171105038.1">
    <property type="nucleotide sequence ID" value="NZ_BMPT01000007.1"/>
</dbReference>
<dbReference type="Proteomes" id="UP000655589">
    <property type="component" value="Unassembled WGS sequence"/>
</dbReference>
<reference evidence="6" key="2">
    <citation type="submission" date="2020-09" db="EMBL/GenBank/DDBJ databases">
        <authorList>
            <person name="Sun Q."/>
            <person name="Ohkuma M."/>
        </authorList>
    </citation>
    <scope>NUCLEOTIDE SEQUENCE</scope>
    <source>
        <strain evidence="6">JCM 3051</strain>
    </source>
</reference>
<proteinExistence type="predicted"/>
<keyword evidence="7" id="KW-1185">Reference proteome</keyword>
<dbReference type="GO" id="GO:0004497">
    <property type="term" value="F:monooxygenase activity"/>
    <property type="evidence" value="ECO:0007669"/>
    <property type="project" value="UniProtKB-ARBA"/>
</dbReference>
<keyword evidence="4" id="KW-0411">Iron-sulfur</keyword>
<dbReference type="InterPro" id="IPR006076">
    <property type="entry name" value="FAD-dep_OxRdtase"/>
</dbReference>
<dbReference type="Gene3D" id="3.30.9.10">
    <property type="entry name" value="D-Amino Acid Oxidase, subunit A, domain 2"/>
    <property type="match status" value="1"/>
</dbReference>
<evidence type="ECO:0000313" key="6">
    <source>
        <dbReference type="EMBL" id="GGM24719.1"/>
    </source>
</evidence>